<proteinExistence type="predicted"/>
<accession>A0A6J5LFH9</accession>
<dbReference type="EMBL" id="LR796272">
    <property type="protein sequence ID" value="CAB4132825.1"/>
    <property type="molecule type" value="Genomic_DNA"/>
</dbReference>
<name>A0A6J5LFH9_9CAUD</name>
<organism evidence="1">
    <name type="scientific">uncultured Caudovirales phage</name>
    <dbReference type="NCBI Taxonomy" id="2100421"/>
    <lineage>
        <taxon>Viruses</taxon>
        <taxon>Duplodnaviria</taxon>
        <taxon>Heunggongvirae</taxon>
        <taxon>Uroviricota</taxon>
        <taxon>Caudoviricetes</taxon>
        <taxon>Peduoviridae</taxon>
        <taxon>Maltschvirus</taxon>
        <taxon>Maltschvirus maltsch</taxon>
    </lineage>
</organism>
<protein>
    <submittedName>
        <fullName evidence="1">Uncharacterized protein</fullName>
    </submittedName>
</protein>
<gene>
    <name evidence="1" type="ORF">UFOVP251_25</name>
</gene>
<evidence type="ECO:0000313" key="1">
    <source>
        <dbReference type="EMBL" id="CAB4132825.1"/>
    </source>
</evidence>
<reference evidence="1" key="1">
    <citation type="submission" date="2020-04" db="EMBL/GenBank/DDBJ databases">
        <authorList>
            <person name="Chiriac C."/>
            <person name="Salcher M."/>
            <person name="Ghai R."/>
            <person name="Kavagutti S V."/>
        </authorList>
    </citation>
    <scope>NUCLEOTIDE SEQUENCE</scope>
</reference>
<sequence length="62" mass="7303">MSDQTTLNELSILAEKYKLDFTNALIDFGLECCAKGYQEGKKQQELIDIYNRNNNDKRRNTW</sequence>